<name>A0ABU0JUP6_HATLI</name>
<dbReference type="NCBIfam" id="NF005722">
    <property type="entry name" value="PRK07539.1-2"/>
    <property type="match status" value="1"/>
</dbReference>
<keyword evidence="3" id="KW-0479">Metal-binding</keyword>
<dbReference type="InterPro" id="IPR028431">
    <property type="entry name" value="NADP_DH_HndA-like"/>
</dbReference>
<evidence type="ECO:0000256" key="3">
    <source>
        <dbReference type="ARBA" id="ARBA00022723"/>
    </source>
</evidence>
<keyword evidence="5" id="KW-0411">Iron-sulfur</keyword>
<proteinExistence type="inferred from homology"/>
<dbReference type="Gene3D" id="3.40.30.10">
    <property type="entry name" value="Glutaredoxin"/>
    <property type="match status" value="1"/>
</dbReference>
<accession>A0ABU0JUP6</accession>
<dbReference type="SUPFAM" id="SSF52833">
    <property type="entry name" value="Thioredoxin-like"/>
    <property type="match status" value="1"/>
</dbReference>
<reference evidence="7 8" key="1">
    <citation type="submission" date="2023-07" db="EMBL/GenBank/DDBJ databases">
        <title>Genomic Encyclopedia of Type Strains, Phase IV (KMG-IV): sequencing the most valuable type-strain genomes for metagenomic binning, comparative biology and taxonomic classification.</title>
        <authorList>
            <person name="Goeker M."/>
        </authorList>
    </citation>
    <scope>NUCLEOTIDE SEQUENCE [LARGE SCALE GENOMIC DNA]</scope>
    <source>
        <strain evidence="7 8">DSM 1400</strain>
    </source>
</reference>
<sequence>MCNGCKECLKFKELQEFIEEQDQNNKESALIAVLHKAQGLYGYLSEEVQEFVAKKLEIPISKVYGVVTFYSYFTTEPKGKYVISVCTGTACFVRGAGDILDEFKKKLGIKEGQTTEDGQFTLDVLRCVGACSIAPVVLVNDKVYGYFEKEQVDQVLNEFKER</sequence>
<protein>
    <submittedName>
        <fullName evidence="7">NADH-quinone oxidoreductase subunit E</fullName>
    </submittedName>
</protein>
<dbReference type="NCBIfam" id="TIGR01958">
    <property type="entry name" value="nuoE_fam"/>
    <property type="match status" value="1"/>
</dbReference>
<evidence type="ECO:0000256" key="1">
    <source>
        <dbReference type="ARBA" id="ARBA00010643"/>
    </source>
</evidence>
<dbReference type="InterPro" id="IPR042128">
    <property type="entry name" value="NuoE_dom"/>
</dbReference>
<comment type="cofactor">
    <cofactor evidence="6">
        <name>[2Fe-2S] cluster</name>
        <dbReference type="ChEBI" id="CHEBI:190135"/>
    </cofactor>
</comment>
<evidence type="ECO:0000313" key="7">
    <source>
        <dbReference type="EMBL" id="MDQ0480832.1"/>
    </source>
</evidence>
<keyword evidence="2" id="KW-0001">2Fe-2S</keyword>
<gene>
    <name evidence="7" type="ORF">QOZ93_002582</name>
</gene>
<dbReference type="Gene3D" id="1.10.10.1590">
    <property type="entry name" value="NADH-quinone oxidoreductase subunit E"/>
    <property type="match status" value="1"/>
</dbReference>
<dbReference type="InterPro" id="IPR036249">
    <property type="entry name" value="Thioredoxin-like_sf"/>
</dbReference>
<keyword evidence="8" id="KW-1185">Reference proteome</keyword>
<evidence type="ECO:0000256" key="2">
    <source>
        <dbReference type="ARBA" id="ARBA00022714"/>
    </source>
</evidence>
<evidence type="ECO:0000256" key="5">
    <source>
        <dbReference type="ARBA" id="ARBA00023014"/>
    </source>
</evidence>
<dbReference type="PANTHER" id="PTHR43342">
    <property type="entry name" value="NADH-QUINONE OXIDOREDUCTASE, E SUBUNIT"/>
    <property type="match status" value="1"/>
</dbReference>
<evidence type="ECO:0000313" key="8">
    <source>
        <dbReference type="Proteomes" id="UP001224418"/>
    </source>
</evidence>
<dbReference type="EMBL" id="JAUSWN010000030">
    <property type="protein sequence ID" value="MDQ0480832.1"/>
    <property type="molecule type" value="Genomic_DNA"/>
</dbReference>
<dbReference type="RefSeq" id="WP_111941138.1">
    <property type="nucleotide sequence ID" value="NZ_BAAACJ010000018.1"/>
</dbReference>
<organism evidence="7 8">
    <name type="scientific">Hathewaya limosa</name>
    <name type="common">Clostridium limosum</name>
    <dbReference type="NCBI Taxonomy" id="1536"/>
    <lineage>
        <taxon>Bacteria</taxon>
        <taxon>Bacillati</taxon>
        <taxon>Bacillota</taxon>
        <taxon>Clostridia</taxon>
        <taxon>Eubacteriales</taxon>
        <taxon>Clostridiaceae</taxon>
        <taxon>Hathewaya</taxon>
    </lineage>
</organism>
<dbReference type="InterPro" id="IPR041921">
    <property type="entry name" value="NuoE_N"/>
</dbReference>
<dbReference type="InterPro" id="IPR002023">
    <property type="entry name" value="NuoE-like"/>
</dbReference>
<dbReference type="CDD" id="cd03064">
    <property type="entry name" value="TRX_Fd_NuoE"/>
    <property type="match status" value="1"/>
</dbReference>
<evidence type="ECO:0000256" key="6">
    <source>
        <dbReference type="ARBA" id="ARBA00034078"/>
    </source>
</evidence>
<dbReference type="PIRSF" id="PIRSF000216">
    <property type="entry name" value="NADH_DH_24kDa"/>
    <property type="match status" value="1"/>
</dbReference>
<dbReference type="Proteomes" id="UP001224418">
    <property type="component" value="Unassembled WGS sequence"/>
</dbReference>
<dbReference type="Pfam" id="PF01257">
    <property type="entry name" value="2Fe-2S_thioredx"/>
    <property type="match status" value="1"/>
</dbReference>
<dbReference type="PANTHER" id="PTHR43342:SF2">
    <property type="entry name" value="POTENTIAL NAD-REDUCING HYDROGENASE SUBUNIT"/>
    <property type="match status" value="1"/>
</dbReference>
<comment type="similarity">
    <text evidence="1">Belongs to the complex I 24 kDa subunit family.</text>
</comment>
<comment type="caution">
    <text evidence="7">The sequence shown here is derived from an EMBL/GenBank/DDBJ whole genome shotgun (WGS) entry which is preliminary data.</text>
</comment>
<evidence type="ECO:0000256" key="4">
    <source>
        <dbReference type="ARBA" id="ARBA00023004"/>
    </source>
</evidence>
<keyword evidence="4" id="KW-0408">Iron</keyword>